<keyword evidence="3" id="KW-0238">DNA-binding</keyword>
<dbReference type="Pfam" id="PF02362">
    <property type="entry name" value="B3"/>
    <property type="match status" value="1"/>
</dbReference>
<evidence type="ECO:0000256" key="2">
    <source>
        <dbReference type="ARBA" id="ARBA00023015"/>
    </source>
</evidence>
<gene>
    <name evidence="7" type="ORF">HHK36_014164</name>
</gene>
<dbReference type="Proteomes" id="UP000655225">
    <property type="component" value="Unassembled WGS sequence"/>
</dbReference>
<comment type="caution">
    <text evidence="7">The sequence shown here is derived from an EMBL/GenBank/DDBJ whole genome shotgun (WGS) entry which is preliminary data.</text>
</comment>
<dbReference type="PROSITE" id="PS50863">
    <property type="entry name" value="B3"/>
    <property type="match status" value="1"/>
</dbReference>
<keyword evidence="8" id="KW-1185">Reference proteome</keyword>
<dbReference type="Gene3D" id="2.40.330.10">
    <property type="entry name" value="DNA-binding pseudobarrel domain"/>
    <property type="match status" value="1"/>
</dbReference>
<dbReference type="GO" id="GO:0005634">
    <property type="term" value="C:nucleus"/>
    <property type="evidence" value="ECO:0007669"/>
    <property type="project" value="UniProtKB-SubCell"/>
</dbReference>
<dbReference type="EMBL" id="JABCRI010000009">
    <property type="protein sequence ID" value="KAF8400861.1"/>
    <property type="molecule type" value="Genomic_DNA"/>
</dbReference>
<evidence type="ECO:0000256" key="1">
    <source>
        <dbReference type="ARBA" id="ARBA00004123"/>
    </source>
</evidence>
<evidence type="ECO:0000313" key="8">
    <source>
        <dbReference type="Proteomes" id="UP000655225"/>
    </source>
</evidence>
<feature type="domain" description="TF-B3" evidence="6">
    <location>
        <begin position="122"/>
        <end position="229"/>
    </location>
</feature>
<keyword evidence="2" id="KW-0805">Transcription regulation</keyword>
<keyword evidence="5" id="KW-0539">Nucleus</keyword>
<dbReference type="InterPro" id="IPR005508">
    <property type="entry name" value="At2g31720-like"/>
</dbReference>
<reference evidence="7 8" key="1">
    <citation type="submission" date="2020-04" db="EMBL/GenBank/DDBJ databases">
        <title>Plant Genome Project.</title>
        <authorList>
            <person name="Zhang R.-G."/>
        </authorList>
    </citation>
    <scope>NUCLEOTIDE SEQUENCE [LARGE SCALE GENOMIC DNA]</scope>
    <source>
        <strain evidence="7">YNK0</strain>
        <tissue evidence="7">Leaf</tissue>
    </source>
</reference>
<evidence type="ECO:0000259" key="6">
    <source>
        <dbReference type="PROSITE" id="PS50863"/>
    </source>
</evidence>
<evidence type="ECO:0000313" key="7">
    <source>
        <dbReference type="EMBL" id="KAF8400861.1"/>
    </source>
</evidence>
<evidence type="ECO:0000256" key="3">
    <source>
        <dbReference type="ARBA" id="ARBA00023125"/>
    </source>
</evidence>
<proteinExistence type="predicted"/>
<dbReference type="SUPFAM" id="SSF101936">
    <property type="entry name" value="DNA-binding pseudobarrel domain"/>
    <property type="match status" value="1"/>
</dbReference>
<dbReference type="OrthoDB" id="668173at2759"/>
<dbReference type="InterPro" id="IPR015300">
    <property type="entry name" value="DNA-bd_pseudobarrel_sf"/>
</dbReference>
<dbReference type="PANTHER" id="PTHR31541">
    <property type="entry name" value="B3 DOMAIN PLANT PROTEIN-RELATED"/>
    <property type="match status" value="1"/>
</dbReference>
<organism evidence="7 8">
    <name type="scientific">Tetracentron sinense</name>
    <name type="common">Spur-leaf</name>
    <dbReference type="NCBI Taxonomy" id="13715"/>
    <lineage>
        <taxon>Eukaryota</taxon>
        <taxon>Viridiplantae</taxon>
        <taxon>Streptophyta</taxon>
        <taxon>Embryophyta</taxon>
        <taxon>Tracheophyta</taxon>
        <taxon>Spermatophyta</taxon>
        <taxon>Magnoliopsida</taxon>
        <taxon>Trochodendrales</taxon>
        <taxon>Trochodendraceae</taxon>
        <taxon>Tetracentron</taxon>
    </lineage>
</organism>
<dbReference type="InterPro" id="IPR003340">
    <property type="entry name" value="B3_DNA-bd"/>
</dbReference>
<dbReference type="SMART" id="SM01019">
    <property type="entry name" value="B3"/>
    <property type="match status" value="1"/>
</dbReference>
<comment type="subcellular location">
    <subcellularLocation>
        <location evidence="1">Nucleus</location>
    </subcellularLocation>
</comment>
<evidence type="ECO:0000256" key="5">
    <source>
        <dbReference type="ARBA" id="ARBA00023242"/>
    </source>
</evidence>
<protein>
    <recommendedName>
        <fullName evidence="6">TF-B3 domain-containing protein</fullName>
    </recommendedName>
</protein>
<dbReference type="CDD" id="cd10017">
    <property type="entry name" value="B3_DNA"/>
    <property type="match status" value="1"/>
</dbReference>
<keyword evidence="4" id="KW-0804">Transcription</keyword>
<dbReference type="GO" id="GO:0003677">
    <property type="term" value="F:DNA binding"/>
    <property type="evidence" value="ECO:0007669"/>
    <property type="project" value="UniProtKB-KW"/>
</dbReference>
<sequence>MGLSSQDQNGNTSLDSGHHHFRCNKSLEDMERCLEEARARAFEEQKEICIAAFTLIDMKHRKLKEEDAIALNEMKSKTFPKVTATPIDNTRSEVSFNDNIPQGFPMIQNLNGLVRECKWFLEKQLQESDVKDNQSRLILTKSAVQSIILGMLRVEEDPYEGIEVRVYNSEGKEFPMTLKYWASNTYVLTTGWKEFYKKHNLIKHEDFITMWVFRHAHTIKLCFIITWTRKQVSKPLKKKNNQKDKLMEVSNQEIEAKERKMEAFAI</sequence>
<name>A0A835DF69_TETSI</name>
<dbReference type="AlphaFoldDB" id="A0A835DF69"/>
<evidence type="ECO:0000256" key="4">
    <source>
        <dbReference type="ARBA" id="ARBA00023163"/>
    </source>
</evidence>
<dbReference type="OMA" id="QKEICIA"/>
<accession>A0A835DF69</accession>
<dbReference type="PANTHER" id="PTHR31541:SF28">
    <property type="entry name" value="TF-B3 DOMAIN-CONTAINING PROTEIN"/>
    <property type="match status" value="1"/>
</dbReference>